<evidence type="ECO:0000313" key="2">
    <source>
        <dbReference type="Proteomes" id="UP000051084"/>
    </source>
</evidence>
<organism evidence="1 2">
    <name type="scientific">Limosilactobacillus equigenerosi DSM 18793 = JCM 14505</name>
    <dbReference type="NCBI Taxonomy" id="1423742"/>
    <lineage>
        <taxon>Bacteria</taxon>
        <taxon>Bacillati</taxon>
        <taxon>Bacillota</taxon>
        <taxon>Bacilli</taxon>
        <taxon>Lactobacillales</taxon>
        <taxon>Lactobacillaceae</taxon>
        <taxon>Limosilactobacillus</taxon>
    </lineage>
</organism>
<protein>
    <submittedName>
        <fullName evidence="1">Uncharacterized protein</fullName>
    </submittedName>
</protein>
<evidence type="ECO:0000313" key="1">
    <source>
        <dbReference type="EMBL" id="KRL96065.1"/>
    </source>
</evidence>
<proteinExistence type="predicted"/>
<name>A0A0R1USB5_9LACO</name>
<accession>A0A0R1USB5</accession>
<dbReference type="Proteomes" id="UP000051084">
    <property type="component" value="Unassembled WGS sequence"/>
</dbReference>
<keyword evidence="2" id="KW-1185">Reference proteome</keyword>
<dbReference type="PATRIC" id="fig|1423742.4.peg.528"/>
<dbReference type="AlphaFoldDB" id="A0A0R1USB5"/>
<gene>
    <name evidence="1" type="ORF">FC21_GL000506</name>
</gene>
<dbReference type="EMBL" id="AZGC01000013">
    <property type="protein sequence ID" value="KRL96065.1"/>
    <property type="molecule type" value="Genomic_DNA"/>
</dbReference>
<dbReference type="RefSeq" id="WP_056995312.1">
    <property type="nucleotide sequence ID" value="NZ_AZGC01000013.1"/>
</dbReference>
<reference evidence="1 2" key="1">
    <citation type="journal article" date="2015" name="Genome Announc.">
        <title>Expanding the biotechnology potential of lactobacilli through comparative genomics of 213 strains and associated genera.</title>
        <authorList>
            <person name="Sun Z."/>
            <person name="Harris H.M."/>
            <person name="McCann A."/>
            <person name="Guo C."/>
            <person name="Argimon S."/>
            <person name="Zhang W."/>
            <person name="Yang X."/>
            <person name="Jeffery I.B."/>
            <person name="Cooney J.C."/>
            <person name="Kagawa T.F."/>
            <person name="Liu W."/>
            <person name="Song Y."/>
            <person name="Salvetti E."/>
            <person name="Wrobel A."/>
            <person name="Rasinkangas P."/>
            <person name="Parkhill J."/>
            <person name="Rea M.C."/>
            <person name="O'Sullivan O."/>
            <person name="Ritari J."/>
            <person name="Douillard F.P."/>
            <person name="Paul Ross R."/>
            <person name="Yang R."/>
            <person name="Briner A.E."/>
            <person name="Felis G.E."/>
            <person name="de Vos W.M."/>
            <person name="Barrangou R."/>
            <person name="Klaenhammer T.R."/>
            <person name="Caufield P.W."/>
            <person name="Cui Y."/>
            <person name="Zhang H."/>
            <person name="O'Toole P.W."/>
        </authorList>
    </citation>
    <scope>NUCLEOTIDE SEQUENCE [LARGE SCALE GENOMIC DNA]</scope>
    <source>
        <strain evidence="1 2">DSM 18793</strain>
    </source>
</reference>
<sequence>MGDTSVKWKASDNVIVNPKLVALLQEAKLRVTKLNDNPKDETLLNVRIEVMGGILNGGKYMIKCRQAKDLKVGDVIKVKITSTRPYASVINNNGRSFTWLNPSFTGKVVNKLKGNNRNDG</sequence>
<comment type="caution">
    <text evidence="1">The sequence shown here is derived from an EMBL/GenBank/DDBJ whole genome shotgun (WGS) entry which is preliminary data.</text>
</comment>
<dbReference type="STRING" id="417373.GCA_001570685_00425"/>